<comment type="caution">
    <text evidence="1">The sequence shown here is derived from an EMBL/GenBank/DDBJ whole genome shotgun (WGS) entry which is preliminary data.</text>
</comment>
<keyword evidence="2" id="KW-1185">Reference proteome</keyword>
<organism evidence="1 2">
    <name type="scientific">Camellia lanceoleosa</name>
    <dbReference type="NCBI Taxonomy" id="1840588"/>
    <lineage>
        <taxon>Eukaryota</taxon>
        <taxon>Viridiplantae</taxon>
        <taxon>Streptophyta</taxon>
        <taxon>Embryophyta</taxon>
        <taxon>Tracheophyta</taxon>
        <taxon>Spermatophyta</taxon>
        <taxon>Magnoliopsida</taxon>
        <taxon>eudicotyledons</taxon>
        <taxon>Gunneridae</taxon>
        <taxon>Pentapetalae</taxon>
        <taxon>asterids</taxon>
        <taxon>Ericales</taxon>
        <taxon>Theaceae</taxon>
        <taxon>Camellia</taxon>
    </lineage>
</organism>
<gene>
    <name evidence="1" type="ORF">LOK49_LG02G03975</name>
</gene>
<name>A0ACC0IR70_9ERIC</name>
<evidence type="ECO:0000313" key="2">
    <source>
        <dbReference type="Proteomes" id="UP001060215"/>
    </source>
</evidence>
<reference evidence="1 2" key="1">
    <citation type="journal article" date="2022" name="Plant J.">
        <title>Chromosome-level genome of Camellia lanceoleosa provides a valuable resource for understanding genome evolution and self-incompatibility.</title>
        <authorList>
            <person name="Gong W."/>
            <person name="Xiao S."/>
            <person name="Wang L."/>
            <person name="Liao Z."/>
            <person name="Chang Y."/>
            <person name="Mo W."/>
            <person name="Hu G."/>
            <person name="Li W."/>
            <person name="Zhao G."/>
            <person name="Zhu H."/>
            <person name="Hu X."/>
            <person name="Ji K."/>
            <person name="Xiang X."/>
            <person name="Song Q."/>
            <person name="Yuan D."/>
            <person name="Jin S."/>
            <person name="Zhang L."/>
        </authorList>
    </citation>
    <scope>NUCLEOTIDE SEQUENCE [LARGE SCALE GENOMIC DNA]</scope>
    <source>
        <strain evidence="1">SQ_2022a</strain>
    </source>
</reference>
<dbReference type="EMBL" id="CM045760">
    <property type="protein sequence ID" value="KAI8026391.1"/>
    <property type="molecule type" value="Genomic_DNA"/>
</dbReference>
<sequence>MNQLAMGLEASGKPFIWVLRPPLEFSVTEEFNADWLPDRFEERIRAENQAMSVHKWALQQEILIPQIQRSIPQSLWLELHNRELEPGCCNFWVAAGCLTPKCRKRK</sequence>
<dbReference type="Proteomes" id="UP001060215">
    <property type="component" value="Chromosome 3"/>
</dbReference>
<proteinExistence type="predicted"/>
<evidence type="ECO:0000313" key="1">
    <source>
        <dbReference type="EMBL" id="KAI8026391.1"/>
    </source>
</evidence>
<accession>A0ACC0IR70</accession>
<protein>
    <submittedName>
        <fullName evidence="1">UDP-glycosyltransferase 92A1</fullName>
    </submittedName>
</protein>